<sequence length="114" mass="13029">MIRLLSNQEYDTTFNSPMLVVTATAQPVVDIWPYVNLLVQNRVVSPYVFQNELIACVYRNGNATYDHVLLPTDSEHRFIVVVVNISQATIYGYYLLDLAQEYGIEDKFPNVPQA</sequence>
<organism evidence="1 2">
    <name type="scientific">Mucilaginibacter galii</name>
    <dbReference type="NCBI Taxonomy" id="2005073"/>
    <lineage>
        <taxon>Bacteria</taxon>
        <taxon>Pseudomonadati</taxon>
        <taxon>Bacteroidota</taxon>
        <taxon>Sphingobacteriia</taxon>
        <taxon>Sphingobacteriales</taxon>
        <taxon>Sphingobacteriaceae</taxon>
        <taxon>Mucilaginibacter</taxon>
    </lineage>
</organism>
<evidence type="ECO:0000313" key="1">
    <source>
        <dbReference type="EMBL" id="GGI51722.1"/>
    </source>
</evidence>
<proteinExistence type="predicted"/>
<dbReference type="Proteomes" id="UP000662074">
    <property type="component" value="Unassembled WGS sequence"/>
</dbReference>
<name>A0A917JBV8_9SPHI</name>
<accession>A0A917JBV8</accession>
<comment type="caution">
    <text evidence="1">The sequence shown here is derived from an EMBL/GenBank/DDBJ whole genome shotgun (WGS) entry which is preliminary data.</text>
</comment>
<protein>
    <submittedName>
        <fullName evidence="1">Uncharacterized protein</fullName>
    </submittedName>
</protein>
<evidence type="ECO:0000313" key="2">
    <source>
        <dbReference type="Proteomes" id="UP000662074"/>
    </source>
</evidence>
<dbReference type="AlphaFoldDB" id="A0A917JBV8"/>
<reference evidence="1" key="2">
    <citation type="submission" date="2020-09" db="EMBL/GenBank/DDBJ databases">
        <authorList>
            <person name="Sun Q."/>
            <person name="Sedlacek I."/>
        </authorList>
    </citation>
    <scope>NUCLEOTIDE SEQUENCE</scope>
    <source>
        <strain evidence="1">CCM 8711</strain>
    </source>
</reference>
<dbReference type="RefSeq" id="WP_188417827.1">
    <property type="nucleotide sequence ID" value="NZ_BMDO01000008.1"/>
</dbReference>
<keyword evidence="2" id="KW-1185">Reference proteome</keyword>
<reference evidence="1" key="1">
    <citation type="journal article" date="2014" name="Int. J. Syst. Evol. Microbiol.">
        <title>Complete genome sequence of Corynebacterium casei LMG S-19264T (=DSM 44701T), isolated from a smear-ripened cheese.</title>
        <authorList>
            <consortium name="US DOE Joint Genome Institute (JGI-PGF)"/>
            <person name="Walter F."/>
            <person name="Albersmeier A."/>
            <person name="Kalinowski J."/>
            <person name="Ruckert C."/>
        </authorList>
    </citation>
    <scope>NUCLEOTIDE SEQUENCE</scope>
    <source>
        <strain evidence="1">CCM 8711</strain>
    </source>
</reference>
<gene>
    <name evidence="1" type="ORF">GCM10011425_29340</name>
</gene>
<dbReference type="EMBL" id="BMDO01000008">
    <property type="protein sequence ID" value="GGI51722.1"/>
    <property type="molecule type" value="Genomic_DNA"/>
</dbReference>